<comment type="caution">
    <text evidence="2">The sequence shown here is derived from an EMBL/GenBank/DDBJ whole genome shotgun (WGS) entry which is preliminary data.</text>
</comment>
<evidence type="ECO:0000259" key="1">
    <source>
        <dbReference type="PROSITE" id="PS50994"/>
    </source>
</evidence>
<dbReference type="PANTHER" id="PTHR46889">
    <property type="entry name" value="TRANSPOSASE INSF FOR INSERTION SEQUENCE IS3B-RELATED"/>
    <property type="match status" value="1"/>
</dbReference>
<protein>
    <recommendedName>
        <fullName evidence="1">Integrase catalytic domain-containing protein</fullName>
    </recommendedName>
</protein>
<dbReference type="Pfam" id="PF00665">
    <property type="entry name" value="rve"/>
    <property type="match status" value="1"/>
</dbReference>
<sequence length="204" mass="24508">FTRRSRSYRSYKGRVGSVAKNRVNRRFFSSLPRQKIYTDISEFHYTEINSKGIKTKRKAYLSPFLDGFNGEIIAYKFQQKPTLDCVLLPLELVIEERKNVNYRMTIHSDQGWHYQNKQYTRRIKQAKMYQSMSRKGNCLDNALMENFFGLMKQEMYYRRSFFSFKELELAVTTYIHYYNHHRIKEKLTGMSPVQYRIHTSQLAG</sequence>
<dbReference type="PROSITE" id="PS50994">
    <property type="entry name" value="INTEGRASE"/>
    <property type="match status" value="1"/>
</dbReference>
<feature type="domain" description="Integrase catalytic" evidence="1">
    <location>
        <begin position="28"/>
        <end position="200"/>
    </location>
</feature>
<name>A0A1E5H3Y8_9ENTE</name>
<dbReference type="Pfam" id="PF13333">
    <property type="entry name" value="rve_2"/>
    <property type="match status" value="1"/>
</dbReference>
<dbReference type="OrthoDB" id="1652943at2"/>
<dbReference type="NCBIfam" id="NF033516">
    <property type="entry name" value="transpos_IS3"/>
    <property type="match status" value="1"/>
</dbReference>
<dbReference type="SUPFAM" id="SSF53098">
    <property type="entry name" value="Ribonuclease H-like"/>
    <property type="match status" value="1"/>
</dbReference>
<dbReference type="InterPro" id="IPR001584">
    <property type="entry name" value="Integrase_cat-core"/>
</dbReference>
<evidence type="ECO:0000313" key="2">
    <source>
        <dbReference type="EMBL" id="OEG19669.1"/>
    </source>
</evidence>
<dbReference type="InterPro" id="IPR050900">
    <property type="entry name" value="Transposase_IS3/IS150/IS904"/>
</dbReference>
<dbReference type="GO" id="GO:0003676">
    <property type="term" value="F:nucleic acid binding"/>
    <property type="evidence" value="ECO:0007669"/>
    <property type="project" value="InterPro"/>
</dbReference>
<dbReference type="RefSeq" id="WP_069662284.1">
    <property type="nucleotide sequence ID" value="NZ_MIJY01000003.1"/>
</dbReference>
<dbReference type="EMBL" id="MIJY01000003">
    <property type="protein sequence ID" value="OEG19669.1"/>
    <property type="molecule type" value="Genomic_DNA"/>
</dbReference>
<dbReference type="AlphaFoldDB" id="A0A1E5H3Y8"/>
<accession>A0A1E5H3Y8</accession>
<dbReference type="InterPro" id="IPR036397">
    <property type="entry name" value="RNaseH_sf"/>
</dbReference>
<dbReference type="GO" id="GO:0015074">
    <property type="term" value="P:DNA integration"/>
    <property type="evidence" value="ECO:0007669"/>
    <property type="project" value="InterPro"/>
</dbReference>
<proteinExistence type="predicted"/>
<dbReference type="InterPro" id="IPR012337">
    <property type="entry name" value="RNaseH-like_sf"/>
</dbReference>
<dbReference type="Proteomes" id="UP000095094">
    <property type="component" value="Unassembled WGS sequence"/>
</dbReference>
<organism evidence="2 3">
    <name type="scientific">Enterococcus termitis</name>
    <dbReference type="NCBI Taxonomy" id="332950"/>
    <lineage>
        <taxon>Bacteria</taxon>
        <taxon>Bacillati</taxon>
        <taxon>Bacillota</taxon>
        <taxon>Bacilli</taxon>
        <taxon>Lactobacillales</taxon>
        <taxon>Enterococcaceae</taxon>
        <taxon>Enterococcus</taxon>
    </lineage>
</organism>
<feature type="non-terminal residue" evidence="2">
    <location>
        <position position="1"/>
    </location>
</feature>
<evidence type="ECO:0000313" key="3">
    <source>
        <dbReference type="Proteomes" id="UP000095094"/>
    </source>
</evidence>
<reference evidence="3" key="1">
    <citation type="submission" date="2016-09" db="EMBL/GenBank/DDBJ databases">
        <authorList>
            <person name="Gulvik C.A."/>
        </authorList>
    </citation>
    <scope>NUCLEOTIDE SEQUENCE [LARGE SCALE GENOMIC DNA]</scope>
    <source>
        <strain evidence="3">LMG 8895</strain>
    </source>
</reference>
<dbReference type="Gene3D" id="3.30.420.10">
    <property type="entry name" value="Ribonuclease H-like superfamily/Ribonuclease H"/>
    <property type="match status" value="1"/>
</dbReference>
<dbReference type="PANTHER" id="PTHR46889:SF4">
    <property type="entry name" value="TRANSPOSASE INSO FOR INSERTION SEQUENCE ELEMENT IS911B-RELATED"/>
    <property type="match status" value="1"/>
</dbReference>
<gene>
    <name evidence="2" type="ORF">BCR25_14565</name>
</gene>
<keyword evidence="3" id="KW-1185">Reference proteome</keyword>
<dbReference type="InterPro" id="IPR048020">
    <property type="entry name" value="Transpos_IS3"/>
</dbReference>